<keyword evidence="2" id="KW-1185">Reference proteome</keyword>
<gene>
    <name evidence="1" type="ORF">SAMN06295937_101396</name>
</gene>
<evidence type="ECO:0000313" key="1">
    <source>
        <dbReference type="EMBL" id="SKB68353.1"/>
    </source>
</evidence>
<reference evidence="2" key="1">
    <citation type="submission" date="2017-02" db="EMBL/GenBank/DDBJ databases">
        <authorList>
            <person name="Varghese N."/>
            <person name="Submissions S."/>
        </authorList>
    </citation>
    <scope>NUCLEOTIDE SEQUENCE [LARGE SCALE GENOMIC DNA]</scope>
    <source>
        <strain evidence="2">R11H</strain>
    </source>
</reference>
<dbReference type="EMBL" id="FUYP01000013">
    <property type="protein sequence ID" value="SKB68353.1"/>
    <property type="molecule type" value="Genomic_DNA"/>
</dbReference>
<accession>A0A1T5D9X8</accession>
<dbReference type="AlphaFoldDB" id="A0A1T5D9X8"/>
<dbReference type="Proteomes" id="UP000190044">
    <property type="component" value="Unassembled WGS sequence"/>
</dbReference>
<sequence>MKVRMAELECEKAEITARLAENPARVPDVHRGIVEIYERKVTKLMETLKNPKARLDASADIRSLIGKIVLHPGDKAWRGSCHALHGSLMGILDFVNDYPKPGTDRVITKVCPLSRE</sequence>
<organism evidence="1 2">
    <name type="scientific">Sphingopyxis flava</name>
    <dbReference type="NCBI Taxonomy" id="1507287"/>
    <lineage>
        <taxon>Bacteria</taxon>
        <taxon>Pseudomonadati</taxon>
        <taxon>Pseudomonadota</taxon>
        <taxon>Alphaproteobacteria</taxon>
        <taxon>Sphingomonadales</taxon>
        <taxon>Sphingomonadaceae</taxon>
        <taxon>Sphingopyxis</taxon>
    </lineage>
</organism>
<name>A0A1T5D9X8_9SPHN</name>
<evidence type="ECO:0000313" key="2">
    <source>
        <dbReference type="Proteomes" id="UP000190044"/>
    </source>
</evidence>
<proteinExistence type="predicted"/>
<protein>
    <submittedName>
        <fullName evidence="1">Uncharacterized protein</fullName>
    </submittedName>
</protein>